<feature type="signal peptide" evidence="2">
    <location>
        <begin position="1"/>
        <end position="19"/>
    </location>
</feature>
<proteinExistence type="predicted"/>
<sequence length="444" mass="50024">MLPAAGVALVLALPSQGGGQVPKHPEPIPCRWVLPSRISTRRQQHAESPPEEPHMSSPAVASSSSMSLGIPLPPHDTSPPSSTEALSPRSIIEADSDPSDGLDSCGTSTKSVNQSIFDFIRENGRTYHRYQAGSYPFPNDQVPEHPAHCPDPAAVRLPDPLLTRVPQYENERLDLQYEILKVLFKGRNFFAPLRDPARILDIGTGTGKWAIEMGNIFPAAEVTGTDLSPIQPEWVPNNVKFVIDDANEEDWMLDPLDYVHTRVLHGCFEDFREIIARAFRNLKPGGWMESQEYMPTVYCDDGTMSQDYAFAEWTQTQDRAAMAVGKPLRIANKLKRWYEQAGFVDVHEEVFKLPINSWPRDPQWKMLGRFNETNLLDGLQAFSLQLFQKGLSWTADEIEVYLVNVRRALSDRNVHAYHKIYVVWGRKPEENELGVPSHPAQHLV</sequence>
<feature type="compositionally biased region" description="Low complexity" evidence="1">
    <location>
        <begin position="55"/>
        <end position="67"/>
    </location>
</feature>
<keyword evidence="3" id="KW-0489">Methyltransferase</keyword>
<accession>A0A7C8MB64</accession>
<dbReference type="EMBL" id="JAADJZ010000012">
    <property type="protein sequence ID" value="KAF2871003.1"/>
    <property type="molecule type" value="Genomic_DNA"/>
</dbReference>
<dbReference type="PANTHER" id="PTHR43591:SF14">
    <property type="entry name" value="METHYLTRANSFERASE"/>
    <property type="match status" value="1"/>
</dbReference>
<evidence type="ECO:0000313" key="4">
    <source>
        <dbReference type="Proteomes" id="UP000481861"/>
    </source>
</evidence>
<comment type="caution">
    <text evidence="3">The sequence shown here is derived from an EMBL/GenBank/DDBJ whole genome shotgun (WGS) entry which is preliminary data.</text>
</comment>
<dbReference type="GO" id="GO:0008168">
    <property type="term" value="F:methyltransferase activity"/>
    <property type="evidence" value="ECO:0007669"/>
    <property type="project" value="UniProtKB-KW"/>
</dbReference>
<protein>
    <submittedName>
        <fullName evidence="3">S-adenosyl-L-methionine-dependent methyltransferase</fullName>
    </submittedName>
</protein>
<reference evidence="3 4" key="1">
    <citation type="submission" date="2020-01" db="EMBL/GenBank/DDBJ databases">
        <authorList>
            <consortium name="DOE Joint Genome Institute"/>
            <person name="Haridas S."/>
            <person name="Albert R."/>
            <person name="Binder M."/>
            <person name="Bloem J."/>
            <person name="Labutti K."/>
            <person name="Salamov A."/>
            <person name="Andreopoulos B."/>
            <person name="Baker S.E."/>
            <person name="Barry K."/>
            <person name="Bills G."/>
            <person name="Bluhm B.H."/>
            <person name="Cannon C."/>
            <person name="Castanera R."/>
            <person name="Culley D.E."/>
            <person name="Daum C."/>
            <person name="Ezra D."/>
            <person name="Gonzalez J.B."/>
            <person name="Henrissat B."/>
            <person name="Kuo A."/>
            <person name="Liang C."/>
            <person name="Lipzen A."/>
            <person name="Lutzoni F."/>
            <person name="Magnuson J."/>
            <person name="Mondo S."/>
            <person name="Nolan M."/>
            <person name="Ohm R."/>
            <person name="Pangilinan J."/>
            <person name="Park H.-J.H."/>
            <person name="Ramirez L."/>
            <person name="Alfaro M."/>
            <person name="Sun H."/>
            <person name="Tritt A."/>
            <person name="Yoshinaga Y."/>
            <person name="Zwiers L.-H.L."/>
            <person name="Turgeon B.G."/>
            <person name="Goodwin S.B."/>
            <person name="Spatafora J.W."/>
            <person name="Crous P.W."/>
            <person name="Grigoriev I.V."/>
        </authorList>
    </citation>
    <scope>NUCLEOTIDE SEQUENCE [LARGE SCALE GENOMIC DNA]</scope>
    <source>
        <strain evidence="3 4">CBS 611.86</strain>
    </source>
</reference>
<dbReference type="AlphaFoldDB" id="A0A7C8MB64"/>
<evidence type="ECO:0000256" key="2">
    <source>
        <dbReference type="SAM" id="SignalP"/>
    </source>
</evidence>
<dbReference type="Pfam" id="PF13489">
    <property type="entry name" value="Methyltransf_23"/>
    <property type="match status" value="1"/>
</dbReference>
<dbReference type="PANTHER" id="PTHR43591">
    <property type="entry name" value="METHYLTRANSFERASE"/>
    <property type="match status" value="1"/>
</dbReference>
<organism evidence="3 4">
    <name type="scientific">Massariosphaeria phaeospora</name>
    <dbReference type="NCBI Taxonomy" id="100035"/>
    <lineage>
        <taxon>Eukaryota</taxon>
        <taxon>Fungi</taxon>
        <taxon>Dikarya</taxon>
        <taxon>Ascomycota</taxon>
        <taxon>Pezizomycotina</taxon>
        <taxon>Dothideomycetes</taxon>
        <taxon>Pleosporomycetidae</taxon>
        <taxon>Pleosporales</taxon>
        <taxon>Pleosporales incertae sedis</taxon>
        <taxon>Massariosphaeria</taxon>
    </lineage>
</organism>
<feature type="region of interest" description="Disordered" evidence="1">
    <location>
        <begin position="39"/>
        <end position="87"/>
    </location>
</feature>
<keyword evidence="2" id="KW-0732">Signal</keyword>
<dbReference type="OrthoDB" id="2013972at2759"/>
<dbReference type="CDD" id="cd02440">
    <property type="entry name" value="AdoMet_MTases"/>
    <property type="match status" value="1"/>
</dbReference>
<evidence type="ECO:0000256" key="1">
    <source>
        <dbReference type="SAM" id="MobiDB-lite"/>
    </source>
</evidence>
<dbReference type="GO" id="GO:0032259">
    <property type="term" value="P:methylation"/>
    <property type="evidence" value="ECO:0007669"/>
    <property type="project" value="UniProtKB-KW"/>
</dbReference>
<name>A0A7C8MB64_9PLEO</name>
<dbReference type="Proteomes" id="UP000481861">
    <property type="component" value="Unassembled WGS sequence"/>
</dbReference>
<keyword evidence="4" id="KW-1185">Reference proteome</keyword>
<gene>
    <name evidence="3" type="ORF">BDV95DRAFT_521455</name>
</gene>
<dbReference type="Gene3D" id="3.40.50.150">
    <property type="entry name" value="Vaccinia Virus protein VP39"/>
    <property type="match status" value="1"/>
</dbReference>
<evidence type="ECO:0000313" key="3">
    <source>
        <dbReference type="EMBL" id="KAF2871003.1"/>
    </source>
</evidence>
<dbReference type="InterPro" id="IPR029063">
    <property type="entry name" value="SAM-dependent_MTases_sf"/>
</dbReference>
<dbReference type="SUPFAM" id="SSF53335">
    <property type="entry name" value="S-adenosyl-L-methionine-dependent methyltransferases"/>
    <property type="match status" value="1"/>
</dbReference>
<keyword evidence="3" id="KW-0808">Transferase</keyword>
<feature type="chain" id="PRO_5028859977" evidence="2">
    <location>
        <begin position="20"/>
        <end position="444"/>
    </location>
</feature>